<dbReference type="PANTHER" id="PTHR43620:SF7">
    <property type="entry name" value="GLYCEROPHOSPHODIESTER PHOSPHODIESTERASE GDPD5-RELATED"/>
    <property type="match status" value="1"/>
</dbReference>
<keyword evidence="5" id="KW-0378">Hydrolase</keyword>
<evidence type="ECO:0000256" key="1">
    <source>
        <dbReference type="ARBA" id="ARBA00007277"/>
    </source>
</evidence>
<reference evidence="9" key="1">
    <citation type="journal article" date="2019" name="Int. J. Syst. Evol. Microbiol.">
        <title>The Global Catalogue of Microorganisms (GCM) 10K type strain sequencing project: providing services to taxonomists for standard genome sequencing and annotation.</title>
        <authorList>
            <consortium name="The Broad Institute Genomics Platform"/>
            <consortium name="The Broad Institute Genome Sequencing Center for Infectious Disease"/>
            <person name="Wu L."/>
            <person name="Ma J."/>
        </authorList>
    </citation>
    <scope>NUCLEOTIDE SEQUENCE [LARGE SCALE GENOMIC DNA]</scope>
    <source>
        <strain evidence="9">JCM 15592</strain>
    </source>
</reference>
<sequence length="344" mass="36979">MPRRHSITASAPGASGYLPEHTLAAYELGIRLGVDAFEIDVVPTADGQLVARHENDLTGSTDVAAHPEFAARRTTKMIEGVRHTGWFTEDFTLAEIGTLRAREPLPALRSTEHDGQYAVPALPEILTLRAQLAQEMGRPVGLKLEVKSPVHFAGIGHAVEDLLLRDLAAAGMLGRESPVEIMTFDLHHLRPLRERGVENGMVFLVEEDPSRPVPGEAGATYGDLTTPAGLARVRETAQALGPGRHALFTGMPGTPLGEPRRLFTDAKAAGLRLDCWTFRAENIFLPTDFTRGDDPAGLGDMAGLAAAYVRAGLDTVITDHPDRVLADGVRRSKAAGRRICDAAT</sequence>
<comment type="catalytic activity">
    <reaction evidence="6">
        <text>a sn-glycero-3-phosphodiester + H2O = an alcohol + sn-glycerol 3-phosphate + H(+)</text>
        <dbReference type="Rhea" id="RHEA:12969"/>
        <dbReference type="ChEBI" id="CHEBI:15377"/>
        <dbReference type="ChEBI" id="CHEBI:15378"/>
        <dbReference type="ChEBI" id="CHEBI:30879"/>
        <dbReference type="ChEBI" id="CHEBI:57597"/>
        <dbReference type="ChEBI" id="CHEBI:83408"/>
        <dbReference type="EC" id="3.1.4.46"/>
    </reaction>
</comment>
<dbReference type="SUPFAM" id="SSF51695">
    <property type="entry name" value="PLC-like phosphodiesterases"/>
    <property type="match status" value="1"/>
</dbReference>
<evidence type="ECO:0000256" key="2">
    <source>
        <dbReference type="ARBA" id="ARBA00012247"/>
    </source>
</evidence>
<dbReference type="Proteomes" id="UP001499938">
    <property type="component" value="Unassembled WGS sequence"/>
</dbReference>
<protein>
    <recommendedName>
        <fullName evidence="2">glycerophosphodiester phosphodiesterase</fullName>
        <ecNumber evidence="2">3.1.4.46</ecNumber>
    </recommendedName>
</protein>
<gene>
    <name evidence="8" type="ORF">GCM10009811_01020</name>
</gene>
<evidence type="ECO:0000259" key="7">
    <source>
        <dbReference type="PROSITE" id="PS51704"/>
    </source>
</evidence>
<comment type="similarity">
    <text evidence="1">Belongs to the glycerophosphoryl diester phosphodiesterase family.</text>
</comment>
<evidence type="ECO:0000313" key="9">
    <source>
        <dbReference type="Proteomes" id="UP001499938"/>
    </source>
</evidence>
<dbReference type="RefSeq" id="WP_344079693.1">
    <property type="nucleotide sequence ID" value="NZ_BAAAPO010000001.1"/>
</dbReference>
<dbReference type="Pfam" id="PF03009">
    <property type="entry name" value="GDPD"/>
    <property type="match status" value="1"/>
</dbReference>
<dbReference type="InterPro" id="IPR017946">
    <property type="entry name" value="PLC-like_Pdiesterase_TIM-brl"/>
</dbReference>
<evidence type="ECO:0000313" key="8">
    <source>
        <dbReference type="EMBL" id="GAA1779420.1"/>
    </source>
</evidence>
<organism evidence="8 9">
    <name type="scientific">Nostocoides veronense</name>
    <dbReference type="NCBI Taxonomy" id="330836"/>
    <lineage>
        <taxon>Bacteria</taxon>
        <taxon>Bacillati</taxon>
        <taxon>Actinomycetota</taxon>
        <taxon>Actinomycetes</taxon>
        <taxon>Micrococcales</taxon>
        <taxon>Intrasporangiaceae</taxon>
        <taxon>Nostocoides</taxon>
    </lineage>
</organism>
<evidence type="ECO:0000256" key="3">
    <source>
        <dbReference type="ARBA" id="ARBA00022729"/>
    </source>
</evidence>
<proteinExistence type="inferred from homology"/>
<evidence type="ECO:0000256" key="5">
    <source>
        <dbReference type="ARBA" id="ARBA00022801"/>
    </source>
</evidence>
<keyword evidence="4" id="KW-0319">Glycerol metabolism</keyword>
<comment type="caution">
    <text evidence="8">The sequence shown here is derived from an EMBL/GenBank/DDBJ whole genome shotgun (WGS) entry which is preliminary data.</text>
</comment>
<dbReference type="Gene3D" id="3.20.20.190">
    <property type="entry name" value="Phosphatidylinositol (PI) phosphodiesterase"/>
    <property type="match status" value="1"/>
</dbReference>
<dbReference type="EMBL" id="BAAAPO010000001">
    <property type="protein sequence ID" value="GAA1779420.1"/>
    <property type="molecule type" value="Genomic_DNA"/>
</dbReference>
<feature type="domain" description="GP-PDE" evidence="7">
    <location>
        <begin position="6"/>
        <end position="328"/>
    </location>
</feature>
<keyword evidence="9" id="KW-1185">Reference proteome</keyword>
<evidence type="ECO:0000256" key="6">
    <source>
        <dbReference type="ARBA" id="ARBA00047512"/>
    </source>
</evidence>
<dbReference type="PANTHER" id="PTHR43620">
    <property type="entry name" value="GLYCEROPHOSPHORYL DIESTER PHOSPHODIESTERASE"/>
    <property type="match status" value="1"/>
</dbReference>
<dbReference type="PROSITE" id="PS51704">
    <property type="entry name" value="GP_PDE"/>
    <property type="match status" value="1"/>
</dbReference>
<dbReference type="EC" id="3.1.4.46" evidence="2"/>
<dbReference type="InterPro" id="IPR030395">
    <property type="entry name" value="GP_PDE_dom"/>
</dbReference>
<name>A0ABP4XI73_9MICO</name>
<accession>A0ABP4XI73</accession>
<keyword evidence="3" id="KW-0732">Signal</keyword>
<evidence type="ECO:0000256" key="4">
    <source>
        <dbReference type="ARBA" id="ARBA00022798"/>
    </source>
</evidence>